<evidence type="ECO:0000256" key="2">
    <source>
        <dbReference type="ARBA" id="ARBA00022676"/>
    </source>
</evidence>
<dbReference type="AlphaFoldDB" id="A0A1F7S9N7"/>
<dbReference type="InterPro" id="IPR001173">
    <property type="entry name" value="Glyco_trans_2-like"/>
</dbReference>
<keyword evidence="1" id="KW-1003">Cell membrane</keyword>
<dbReference type="InterPro" id="IPR029044">
    <property type="entry name" value="Nucleotide-diphossugar_trans"/>
</dbReference>
<dbReference type="SUPFAM" id="SSF53448">
    <property type="entry name" value="Nucleotide-diphospho-sugar transferases"/>
    <property type="match status" value="1"/>
</dbReference>
<keyword evidence="3" id="KW-0808">Transferase</keyword>
<evidence type="ECO:0000259" key="8">
    <source>
        <dbReference type="Pfam" id="PF00535"/>
    </source>
</evidence>
<accession>A0A1F7S9N7</accession>
<reference evidence="9 10" key="1">
    <citation type="journal article" date="2016" name="Nat. Commun.">
        <title>Thousands of microbial genomes shed light on interconnected biogeochemical processes in an aquifer system.</title>
        <authorList>
            <person name="Anantharaman K."/>
            <person name="Brown C.T."/>
            <person name="Hug L.A."/>
            <person name="Sharon I."/>
            <person name="Castelle C.J."/>
            <person name="Probst A.J."/>
            <person name="Thomas B.C."/>
            <person name="Singh A."/>
            <person name="Wilkins M.J."/>
            <person name="Karaoz U."/>
            <person name="Brodie E.L."/>
            <person name="Williams K.H."/>
            <person name="Hubbard S.S."/>
            <person name="Banfield J.F."/>
        </authorList>
    </citation>
    <scope>NUCLEOTIDE SEQUENCE [LARGE SCALE GENOMIC DNA]</scope>
</reference>
<name>A0A1F7S9N7_9BACT</name>
<proteinExistence type="predicted"/>
<dbReference type="PANTHER" id="PTHR48090:SF3">
    <property type="entry name" value="UNDECAPRENYL-PHOSPHATE 4-DEOXY-4-FORMAMIDO-L-ARABINOSE TRANSFERASE"/>
    <property type="match status" value="1"/>
</dbReference>
<dbReference type="GO" id="GO:0009103">
    <property type="term" value="P:lipopolysaccharide biosynthetic process"/>
    <property type="evidence" value="ECO:0007669"/>
    <property type="project" value="UniProtKB-KW"/>
</dbReference>
<dbReference type="InterPro" id="IPR050256">
    <property type="entry name" value="Glycosyltransferase_2"/>
</dbReference>
<keyword evidence="6" id="KW-1133">Transmembrane helix</keyword>
<gene>
    <name evidence="9" type="ORF">A2161_08290</name>
</gene>
<dbReference type="Proteomes" id="UP000179266">
    <property type="component" value="Unassembled WGS sequence"/>
</dbReference>
<dbReference type="GO" id="GO:0099621">
    <property type="term" value="F:undecaprenyl-phosphate 4-deoxy-4-formamido-L-arabinose transferase activity"/>
    <property type="evidence" value="ECO:0007669"/>
    <property type="project" value="TreeGrafter"/>
</dbReference>
<keyword evidence="5" id="KW-0448">Lipopolysaccharide biosynthesis</keyword>
<evidence type="ECO:0000256" key="5">
    <source>
        <dbReference type="ARBA" id="ARBA00022985"/>
    </source>
</evidence>
<feature type="domain" description="Glycosyltransferase 2-like" evidence="8">
    <location>
        <begin position="5"/>
        <end position="165"/>
    </location>
</feature>
<dbReference type="Pfam" id="PF00535">
    <property type="entry name" value="Glycos_transf_2"/>
    <property type="match status" value="1"/>
</dbReference>
<evidence type="ECO:0000256" key="6">
    <source>
        <dbReference type="ARBA" id="ARBA00022989"/>
    </source>
</evidence>
<evidence type="ECO:0000256" key="7">
    <source>
        <dbReference type="ARBA" id="ARBA00023136"/>
    </source>
</evidence>
<dbReference type="EMBL" id="MGDD01000009">
    <property type="protein sequence ID" value="OGL49954.1"/>
    <property type="molecule type" value="Genomic_DNA"/>
</dbReference>
<evidence type="ECO:0000256" key="3">
    <source>
        <dbReference type="ARBA" id="ARBA00022679"/>
    </source>
</evidence>
<protein>
    <recommendedName>
        <fullName evidence="8">Glycosyltransferase 2-like domain-containing protein</fullName>
    </recommendedName>
</protein>
<keyword evidence="7" id="KW-0472">Membrane</keyword>
<evidence type="ECO:0000313" key="10">
    <source>
        <dbReference type="Proteomes" id="UP000179266"/>
    </source>
</evidence>
<organism evidence="9 10">
    <name type="scientific">Candidatus Schekmanbacteria bacterium RBG_13_48_7</name>
    <dbReference type="NCBI Taxonomy" id="1817878"/>
    <lineage>
        <taxon>Bacteria</taxon>
        <taxon>Candidatus Schekmaniibacteriota</taxon>
    </lineage>
</organism>
<dbReference type="Gene3D" id="3.90.550.10">
    <property type="entry name" value="Spore Coat Polysaccharide Biosynthesis Protein SpsA, Chain A"/>
    <property type="match status" value="1"/>
</dbReference>
<dbReference type="GO" id="GO:0005886">
    <property type="term" value="C:plasma membrane"/>
    <property type="evidence" value="ECO:0007669"/>
    <property type="project" value="TreeGrafter"/>
</dbReference>
<dbReference type="PANTHER" id="PTHR48090">
    <property type="entry name" value="UNDECAPRENYL-PHOSPHATE 4-DEOXY-4-FORMAMIDO-L-ARABINOSE TRANSFERASE-RELATED"/>
    <property type="match status" value="1"/>
</dbReference>
<evidence type="ECO:0000256" key="1">
    <source>
        <dbReference type="ARBA" id="ARBA00022475"/>
    </source>
</evidence>
<evidence type="ECO:0000313" key="9">
    <source>
        <dbReference type="EMBL" id="OGL49954.1"/>
    </source>
</evidence>
<comment type="caution">
    <text evidence="9">The sequence shown here is derived from an EMBL/GenBank/DDBJ whole genome shotgun (WGS) entry which is preliminary data.</text>
</comment>
<keyword evidence="2" id="KW-0328">Glycosyltransferase</keyword>
<evidence type="ECO:0000256" key="4">
    <source>
        <dbReference type="ARBA" id="ARBA00022692"/>
    </source>
</evidence>
<sequence>MLDFSIIIPIFNEEAVIETVVQELLDILETTNLSFEILLVNDGSTDCTWEIISTLRNHDSRINPISLDGHYGQTAALHAGIQMASGNKIIMLDGDGQNDPKNIPEMIKLSSEYDVICGWRIKRHDNFIRKISSLIANRIRQKVLGDNIPDIGCTLKIFPADKLKKVVLFEGFHRFLPILLELEGCSVVSIPVNHRPRKAGYSKYSVSNRLFKATMDMFVVRWMKNRKLKYKLKAPGK</sequence>
<dbReference type="CDD" id="cd04187">
    <property type="entry name" value="DPM1_like_bac"/>
    <property type="match status" value="1"/>
</dbReference>
<keyword evidence="4" id="KW-0812">Transmembrane</keyword>